<dbReference type="PANTHER" id="PTHR43798">
    <property type="entry name" value="MONOACYLGLYCEROL LIPASE"/>
    <property type="match status" value="1"/>
</dbReference>
<evidence type="ECO:0000313" key="10">
    <source>
        <dbReference type="Proteomes" id="UP001519328"/>
    </source>
</evidence>
<sequence length="300" mass="34050">MNINNENLVSAKITQGYIKSENYKTFYEVHTPNYFNSESTPIILLAGGPGLSFKTLTPLLNLAETRPIIAYDQIGSGKSTRSEQLTSLNIEDFMEQFNNVVSELGATKFHILGHSWGTILGVNIALEYPGNIQSLILQSGIADWKKCLEARRKFELEYYPEDLKKTIKKLNEGIKVSPDEVEDATNKFNNQFYCRAKYPKYLCDALNDKDLGTNQLIWNPEKNKEMANYKICNRLDEIKCPTFIISGKYDGISVGQGELFSSGIKNSTHVEFKNSSHYAHIEEEIAYLEQVKNFLEVNSN</sequence>
<dbReference type="InterPro" id="IPR002410">
    <property type="entry name" value="Peptidase_S33"/>
</dbReference>
<keyword evidence="5 7" id="KW-0378">Hydrolase</keyword>
<dbReference type="PANTHER" id="PTHR43798:SF33">
    <property type="entry name" value="HYDROLASE, PUTATIVE (AFU_ORTHOLOGUE AFUA_2G14860)-RELATED"/>
    <property type="match status" value="1"/>
</dbReference>
<gene>
    <name evidence="9" type="ORF">J2Z82_003850</name>
</gene>
<accession>A0ABS4HJ86</accession>
<evidence type="ECO:0000259" key="8">
    <source>
        <dbReference type="Pfam" id="PF00561"/>
    </source>
</evidence>
<keyword evidence="7" id="KW-0031">Aminopeptidase</keyword>
<dbReference type="InterPro" id="IPR050266">
    <property type="entry name" value="AB_hydrolase_sf"/>
</dbReference>
<keyword evidence="10" id="KW-1185">Reference proteome</keyword>
<evidence type="ECO:0000256" key="1">
    <source>
        <dbReference type="ARBA" id="ARBA00001585"/>
    </source>
</evidence>
<dbReference type="EMBL" id="JAGGKK010000034">
    <property type="protein sequence ID" value="MBP1950878.1"/>
    <property type="molecule type" value="Genomic_DNA"/>
</dbReference>
<protein>
    <recommendedName>
        <fullName evidence="4 7">Proline iminopeptidase</fullName>
        <shortName evidence="7">PIP</shortName>
        <ecNumber evidence="3 7">3.4.11.5</ecNumber>
    </recommendedName>
    <alternativeName>
        <fullName evidence="6 7">Prolyl aminopeptidase</fullName>
    </alternativeName>
</protein>
<evidence type="ECO:0000256" key="6">
    <source>
        <dbReference type="ARBA" id="ARBA00029605"/>
    </source>
</evidence>
<name>A0ABS4HJ86_9BACI</name>
<evidence type="ECO:0000256" key="4">
    <source>
        <dbReference type="ARBA" id="ARBA00021843"/>
    </source>
</evidence>
<proteinExistence type="inferred from homology"/>
<dbReference type="RefSeq" id="WP_209482328.1">
    <property type="nucleotide sequence ID" value="NZ_JAGGKK010000034.1"/>
</dbReference>
<organism evidence="9 10">
    <name type="scientific">Virgibacillus litoralis</name>
    <dbReference type="NCBI Taxonomy" id="578221"/>
    <lineage>
        <taxon>Bacteria</taxon>
        <taxon>Bacillati</taxon>
        <taxon>Bacillota</taxon>
        <taxon>Bacilli</taxon>
        <taxon>Bacillales</taxon>
        <taxon>Bacillaceae</taxon>
        <taxon>Virgibacillus</taxon>
    </lineage>
</organism>
<dbReference type="Gene3D" id="3.40.50.1820">
    <property type="entry name" value="alpha/beta hydrolase"/>
    <property type="match status" value="1"/>
</dbReference>
<evidence type="ECO:0000256" key="3">
    <source>
        <dbReference type="ARBA" id="ARBA00012568"/>
    </source>
</evidence>
<dbReference type="EC" id="3.4.11.5" evidence="3 7"/>
<dbReference type="SUPFAM" id="SSF53474">
    <property type="entry name" value="alpha/beta-Hydrolases"/>
    <property type="match status" value="1"/>
</dbReference>
<comment type="caution">
    <text evidence="9">The sequence shown here is derived from an EMBL/GenBank/DDBJ whole genome shotgun (WGS) entry which is preliminary data.</text>
</comment>
<evidence type="ECO:0000256" key="5">
    <source>
        <dbReference type="ARBA" id="ARBA00022801"/>
    </source>
</evidence>
<feature type="domain" description="AB hydrolase-1" evidence="8">
    <location>
        <begin position="41"/>
        <end position="283"/>
    </location>
</feature>
<dbReference type="PIRSF" id="PIRSF005539">
    <property type="entry name" value="Pept_S33_TRI_F1"/>
    <property type="match status" value="1"/>
</dbReference>
<dbReference type="InterPro" id="IPR000073">
    <property type="entry name" value="AB_hydrolase_1"/>
</dbReference>
<comment type="catalytic activity">
    <reaction evidence="1 7">
        <text>Release of N-terminal proline from a peptide.</text>
        <dbReference type="EC" id="3.4.11.5"/>
    </reaction>
</comment>
<dbReference type="PRINTS" id="PR00793">
    <property type="entry name" value="PROAMNOPTASE"/>
</dbReference>
<dbReference type="InterPro" id="IPR029058">
    <property type="entry name" value="AB_hydrolase_fold"/>
</dbReference>
<dbReference type="InterPro" id="IPR005945">
    <property type="entry name" value="Pro_imino_pep"/>
</dbReference>
<dbReference type="Pfam" id="PF00561">
    <property type="entry name" value="Abhydrolase_1"/>
    <property type="match status" value="1"/>
</dbReference>
<keyword evidence="7" id="KW-0645">Protease</keyword>
<reference evidence="9 10" key="1">
    <citation type="submission" date="2021-03" db="EMBL/GenBank/DDBJ databases">
        <title>Genomic Encyclopedia of Type Strains, Phase IV (KMG-IV): sequencing the most valuable type-strain genomes for metagenomic binning, comparative biology and taxonomic classification.</title>
        <authorList>
            <person name="Goeker M."/>
        </authorList>
    </citation>
    <scope>NUCLEOTIDE SEQUENCE [LARGE SCALE GENOMIC DNA]</scope>
    <source>
        <strain evidence="9 10">DSM 21085</strain>
    </source>
</reference>
<evidence type="ECO:0000256" key="7">
    <source>
        <dbReference type="PIRNR" id="PIRNR005539"/>
    </source>
</evidence>
<evidence type="ECO:0000313" key="9">
    <source>
        <dbReference type="EMBL" id="MBP1950878.1"/>
    </source>
</evidence>
<dbReference type="Proteomes" id="UP001519328">
    <property type="component" value="Unassembled WGS sequence"/>
</dbReference>
<evidence type="ECO:0000256" key="2">
    <source>
        <dbReference type="ARBA" id="ARBA00010088"/>
    </source>
</evidence>
<comment type="similarity">
    <text evidence="2 7">Belongs to the peptidase S33 family.</text>
</comment>
<comment type="function">
    <text evidence="7">Releases the N-terminal proline from various substrates.</text>
</comment>